<dbReference type="Proteomes" id="UP001597042">
    <property type="component" value="Unassembled WGS sequence"/>
</dbReference>
<feature type="transmembrane region" description="Helical" evidence="1">
    <location>
        <begin position="12"/>
        <end position="35"/>
    </location>
</feature>
<dbReference type="NCBIfam" id="NF041390">
    <property type="entry name" value="TadE_Rv3655c"/>
    <property type="match status" value="1"/>
</dbReference>
<dbReference type="EMBL" id="JBHTIM010000001">
    <property type="protein sequence ID" value="MFD0780820.1"/>
    <property type="molecule type" value="Genomic_DNA"/>
</dbReference>
<keyword evidence="1" id="KW-1133">Transmembrane helix</keyword>
<protein>
    <submittedName>
        <fullName evidence="3">TadE family type IV pilus minor pilin</fullName>
    </submittedName>
</protein>
<dbReference type="RefSeq" id="WP_378783280.1">
    <property type="nucleotide sequence ID" value="NZ_JBHTIM010000001.1"/>
</dbReference>
<evidence type="ECO:0000256" key="1">
    <source>
        <dbReference type="SAM" id="Phobius"/>
    </source>
</evidence>
<keyword evidence="1" id="KW-0472">Membrane</keyword>
<keyword evidence="1" id="KW-0812">Transmembrane</keyword>
<evidence type="ECO:0000259" key="2">
    <source>
        <dbReference type="Pfam" id="PF07811"/>
    </source>
</evidence>
<organism evidence="3 4">
    <name type="scientific">Microbacterium koreense</name>
    <dbReference type="NCBI Taxonomy" id="323761"/>
    <lineage>
        <taxon>Bacteria</taxon>
        <taxon>Bacillati</taxon>
        <taxon>Actinomycetota</taxon>
        <taxon>Actinomycetes</taxon>
        <taxon>Micrococcales</taxon>
        <taxon>Microbacteriaceae</taxon>
        <taxon>Microbacterium</taxon>
    </lineage>
</organism>
<feature type="domain" description="TadE-like" evidence="2">
    <location>
        <begin position="11"/>
        <end position="53"/>
    </location>
</feature>
<dbReference type="InterPro" id="IPR049790">
    <property type="entry name" value="Rv3655c/TadE"/>
</dbReference>
<sequence>MTRTRYGDDRGAIVAEFAVALPAIVVVVLLAVGALSVTGQHIRLQDAASDAARLAARGEPDGRVAAAVEAAVADATTAVTGDGEVVCVTASAAGFAGLRIAATGCALAGGR</sequence>
<comment type="caution">
    <text evidence="3">The sequence shown here is derived from an EMBL/GenBank/DDBJ whole genome shotgun (WGS) entry which is preliminary data.</text>
</comment>
<keyword evidence="4" id="KW-1185">Reference proteome</keyword>
<reference evidence="4" key="1">
    <citation type="journal article" date="2019" name="Int. J. Syst. Evol. Microbiol.">
        <title>The Global Catalogue of Microorganisms (GCM) 10K type strain sequencing project: providing services to taxonomists for standard genome sequencing and annotation.</title>
        <authorList>
            <consortium name="The Broad Institute Genomics Platform"/>
            <consortium name="The Broad Institute Genome Sequencing Center for Infectious Disease"/>
            <person name="Wu L."/>
            <person name="Ma J."/>
        </authorList>
    </citation>
    <scope>NUCLEOTIDE SEQUENCE [LARGE SCALE GENOMIC DNA]</scope>
    <source>
        <strain evidence="4">CCUG 50754</strain>
    </source>
</reference>
<name>A0ABW2ZQC2_9MICO</name>
<evidence type="ECO:0000313" key="4">
    <source>
        <dbReference type="Proteomes" id="UP001597042"/>
    </source>
</evidence>
<accession>A0ABW2ZQC2</accession>
<dbReference type="Pfam" id="PF07811">
    <property type="entry name" value="TadE"/>
    <property type="match status" value="1"/>
</dbReference>
<gene>
    <name evidence="3" type="ORF">ACFQZV_05840</name>
</gene>
<dbReference type="InterPro" id="IPR012495">
    <property type="entry name" value="TadE-like_dom"/>
</dbReference>
<evidence type="ECO:0000313" key="3">
    <source>
        <dbReference type="EMBL" id="MFD0780820.1"/>
    </source>
</evidence>
<proteinExistence type="predicted"/>